<evidence type="ECO:0000256" key="3">
    <source>
        <dbReference type="ARBA" id="ARBA00023163"/>
    </source>
</evidence>
<comment type="caution">
    <text evidence="5">The sequence shown here is derived from an EMBL/GenBank/DDBJ whole genome shotgun (WGS) entry which is preliminary data.</text>
</comment>
<dbReference type="InterPro" id="IPR037923">
    <property type="entry name" value="HTH-like"/>
</dbReference>
<keyword evidence="2" id="KW-0238">DNA-binding</keyword>
<dbReference type="InterPro" id="IPR003313">
    <property type="entry name" value="AraC-bd"/>
</dbReference>
<reference evidence="5 6" key="1">
    <citation type="submission" date="2016-11" db="EMBL/GenBank/DDBJ databases">
        <title>Whole genomes of Flavobacteriaceae.</title>
        <authorList>
            <person name="Stine C."/>
            <person name="Li C."/>
            <person name="Tadesse D."/>
        </authorList>
    </citation>
    <scope>NUCLEOTIDE SEQUENCE [LARGE SCALE GENOMIC DNA]</scope>
    <source>
        <strain evidence="5 6">DSM 24704</strain>
    </source>
</reference>
<evidence type="ECO:0000313" key="5">
    <source>
        <dbReference type="EMBL" id="OXG07101.1"/>
    </source>
</evidence>
<dbReference type="InterPro" id="IPR018060">
    <property type="entry name" value="HTH_AraC"/>
</dbReference>
<dbReference type="SUPFAM" id="SSF51215">
    <property type="entry name" value="Regulatory protein AraC"/>
    <property type="match status" value="1"/>
</dbReference>
<gene>
    <name evidence="5" type="ORF">B0A64_09820</name>
</gene>
<dbReference type="Pfam" id="PF12833">
    <property type="entry name" value="HTH_18"/>
    <property type="match status" value="1"/>
</dbReference>
<sequence>MQKINDTPNKAAEYHLNQYQPDTARFSLYEIENYLKKYDKKRRKVHAENYCQIIWFKKGNGRYFVNFKAYDIDENTLFFLTKNDSHYFDRKTNYSGVLIQFNEEFLSQNNNDIDSFFKQRLFNTGKSPYCLLHTDDTFILDEYLDLIKNELANKKETSHEELLRSYLKVFLIQVQYRWKKSNTIDGRQIAPEDKKQSKLMKFVDLIDENYKRGFKVTDYAGLMQISSRTLSDLTSQLLDKSPSEMIHERIIKEAQRMLLDTTYNISKIGYFLGFDDDSYFVKYFKKHTSLSPLEFRKFNLRETIRAKIS</sequence>
<dbReference type="GO" id="GO:0003700">
    <property type="term" value="F:DNA-binding transcription factor activity"/>
    <property type="evidence" value="ECO:0007669"/>
    <property type="project" value="InterPro"/>
</dbReference>
<dbReference type="PANTHER" id="PTHR43280:SF32">
    <property type="entry name" value="TRANSCRIPTIONAL REGULATORY PROTEIN"/>
    <property type="match status" value="1"/>
</dbReference>
<accession>A0A227PB10</accession>
<dbReference type="GO" id="GO:0043565">
    <property type="term" value="F:sequence-specific DNA binding"/>
    <property type="evidence" value="ECO:0007669"/>
    <property type="project" value="InterPro"/>
</dbReference>
<evidence type="ECO:0000256" key="2">
    <source>
        <dbReference type="ARBA" id="ARBA00023125"/>
    </source>
</evidence>
<name>A0A227PB10_9FLAO</name>
<dbReference type="InterPro" id="IPR009057">
    <property type="entry name" value="Homeodomain-like_sf"/>
</dbReference>
<dbReference type="SMART" id="SM00342">
    <property type="entry name" value="HTH_ARAC"/>
    <property type="match status" value="1"/>
</dbReference>
<dbReference type="Pfam" id="PF02311">
    <property type="entry name" value="AraC_binding"/>
    <property type="match status" value="1"/>
</dbReference>
<dbReference type="AlphaFoldDB" id="A0A227PB10"/>
<evidence type="ECO:0000259" key="4">
    <source>
        <dbReference type="PROSITE" id="PS01124"/>
    </source>
</evidence>
<keyword evidence="1" id="KW-0805">Transcription regulation</keyword>
<dbReference type="EMBL" id="MUGS01000014">
    <property type="protein sequence ID" value="OXG07101.1"/>
    <property type="molecule type" value="Genomic_DNA"/>
</dbReference>
<dbReference type="Proteomes" id="UP000214684">
    <property type="component" value="Unassembled WGS sequence"/>
</dbReference>
<evidence type="ECO:0000256" key="1">
    <source>
        <dbReference type="ARBA" id="ARBA00023015"/>
    </source>
</evidence>
<protein>
    <recommendedName>
        <fullName evidence="4">HTH araC/xylS-type domain-containing protein</fullName>
    </recommendedName>
</protein>
<proteinExistence type="predicted"/>
<dbReference type="PROSITE" id="PS01124">
    <property type="entry name" value="HTH_ARAC_FAMILY_2"/>
    <property type="match status" value="1"/>
</dbReference>
<dbReference type="Gene3D" id="1.10.10.60">
    <property type="entry name" value="Homeodomain-like"/>
    <property type="match status" value="1"/>
</dbReference>
<dbReference type="SUPFAM" id="SSF46689">
    <property type="entry name" value="Homeodomain-like"/>
    <property type="match status" value="1"/>
</dbReference>
<feature type="domain" description="HTH araC/xylS-type" evidence="4">
    <location>
        <begin position="200"/>
        <end position="298"/>
    </location>
</feature>
<evidence type="ECO:0000313" key="6">
    <source>
        <dbReference type="Proteomes" id="UP000214684"/>
    </source>
</evidence>
<dbReference type="RefSeq" id="WP_089479325.1">
    <property type="nucleotide sequence ID" value="NZ_MUGS01000014.1"/>
</dbReference>
<dbReference type="PANTHER" id="PTHR43280">
    <property type="entry name" value="ARAC-FAMILY TRANSCRIPTIONAL REGULATOR"/>
    <property type="match status" value="1"/>
</dbReference>
<keyword evidence="6" id="KW-1185">Reference proteome</keyword>
<keyword evidence="3" id="KW-0804">Transcription</keyword>
<organism evidence="5 6">
    <name type="scientific">Flavobacterium araucananum</name>
    <dbReference type="NCBI Taxonomy" id="946678"/>
    <lineage>
        <taxon>Bacteria</taxon>
        <taxon>Pseudomonadati</taxon>
        <taxon>Bacteroidota</taxon>
        <taxon>Flavobacteriia</taxon>
        <taxon>Flavobacteriales</taxon>
        <taxon>Flavobacteriaceae</taxon>
        <taxon>Flavobacterium</taxon>
    </lineage>
</organism>
<dbReference type="OrthoDB" id="2666928at2"/>